<gene>
    <name evidence="4" type="ORF">FNH09_07025</name>
</gene>
<dbReference type="Proteomes" id="UP000325849">
    <property type="component" value="Unassembled WGS sequence"/>
</dbReference>
<dbReference type="Pfam" id="PF09992">
    <property type="entry name" value="NAGPA"/>
    <property type="match status" value="1"/>
</dbReference>
<feature type="domain" description="Calcineurin-like phosphoesterase" evidence="2">
    <location>
        <begin position="799"/>
        <end position="980"/>
    </location>
</feature>
<dbReference type="PANTHER" id="PTHR40446">
    <property type="entry name" value="N-ACETYLGLUCOSAMINE-1-PHOSPHODIESTER ALPHA-N-ACETYLGLUCOSAMINIDASE"/>
    <property type="match status" value="1"/>
</dbReference>
<dbReference type="AlphaFoldDB" id="A0A5N8V8W4"/>
<dbReference type="SUPFAM" id="SSF56300">
    <property type="entry name" value="Metallo-dependent phosphatases"/>
    <property type="match status" value="1"/>
</dbReference>
<dbReference type="OrthoDB" id="9809781at2"/>
<dbReference type="GO" id="GO:0016787">
    <property type="term" value="F:hydrolase activity"/>
    <property type="evidence" value="ECO:0007669"/>
    <property type="project" value="InterPro"/>
</dbReference>
<feature type="domain" description="Phosphodiester glycosidase" evidence="3">
    <location>
        <begin position="261"/>
        <end position="430"/>
    </location>
</feature>
<keyword evidence="5" id="KW-1185">Reference proteome</keyword>
<evidence type="ECO:0000259" key="3">
    <source>
        <dbReference type="Pfam" id="PF09992"/>
    </source>
</evidence>
<dbReference type="InterPro" id="IPR018711">
    <property type="entry name" value="NAGPA"/>
</dbReference>
<evidence type="ECO:0000259" key="2">
    <source>
        <dbReference type="Pfam" id="PF00149"/>
    </source>
</evidence>
<evidence type="ECO:0000313" key="4">
    <source>
        <dbReference type="EMBL" id="MPY31082.1"/>
    </source>
</evidence>
<dbReference type="Pfam" id="PF00149">
    <property type="entry name" value="Metallophos"/>
    <property type="match status" value="1"/>
</dbReference>
<feature type="signal peptide" evidence="1">
    <location>
        <begin position="1"/>
        <end position="33"/>
    </location>
</feature>
<sequence length="1162" mass="120063">MPLPLDSALRWSCAAARRGAVVLALAGAFGTCAATVTTAQALTPERPAAASYDTASYGAAPRSASGAGHSAHGLIPSVPGQSIVTDEQRTPIAPGLNLTRFDRFGTAGWVRGQVLVADLAEDRLSVDHISSGTVTGKSRVTEQARRTGAVAAINGDYFDINDTEAPVGAAVSRTDGLVNSPTAGRNQTVAIGTDGIGRLAQVFLEGRVTVDGTRNLKLSGVNSPALAADGIGLFTDRWGPSPRTKPVHGADRVAEAWLRDGKVTDVRTSVGADPIPAGASVLIGREAGADALAALVPGEAVDVAYRPRADFGEVAVAVGGGQVLVSDGVVQHFTDGDTVTATSRTGVGFSADGRTMYLVAIDGKQTDSRGMDLNELGAFMKGLGAVDALNMDGGGSTTMAARLPGESVTGLVNSPSDGSERQVANGIGLFAAPGSGTVHGLRVLPALSADGADRVFPGLHRTVRALAHDETYAPLPVGPVRWRGADGRVSVDAREAGTALVTGRRSGRTRVVVSSGHRATGTVALTVLASAVRIAPNSTLLALNGVGGEARLTVRGYDALGDSAPLDASDVRVTGGDGVVSVRPASDATFTVRGLADGASATLHLTVGKMTADVAVTVGLAETTFADLFDAASWTSAHDRAPGGSVAPAPGHDGAPGLTLTYDFTRSTATRGQYAVPPQPIPLPGRPQAVTLWINGDGNGEWPRLQYRSGSGVTANLDGPLITWTGWRKAEFPVPTGTVHPLTFQRVRLLETSAARSYTGAVTVSDLRVEVAPDVRLPVPPKVTDPVVVTDGTVDARPLRVAVMSDAQFVARDPDSPQVQAARRTLAEIADAEPDLLVLDGDFVDEGSPADFTLARKLLDEFDARTGHSVPWHYVPGNHEVMGPGTTVNFSAEFGDTTSVFDTEGTRFITLDSSSGTLRGGGFAQLQLLHDQLAAAAADPSVSGVVVFEHHPTEDPLPDRASQLGDRKEAALVEQWLADFRARSHKSAGFVGAHAGVFSAASIDGIPYLVNGNSGKNPAGTPDGGGFTGWTMLGIDPAEGRVTDAFHVPSEDSERWLRAEVHARVDVVTLDAPDTLAVGERATASATLTQDATRTVPVAWPVSADWTGTRVDVPGGDHGHGGPVVSYDPATGVLVARRVGTAVLRVTVNGVSAEHTITVRHR</sequence>
<evidence type="ECO:0000313" key="5">
    <source>
        <dbReference type="Proteomes" id="UP000325849"/>
    </source>
</evidence>
<accession>A0A5N8V8W4</accession>
<organism evidence="4 5">
    <name type="scientific">Streptomyces adustus</name>
    <dbReference type="NCBI Taxonomy" id="1609272"/>
    <lineage>
        <taxon>Bacteria</taxon>
        <taxon>Bacillati</taxon>
        <taxon>Actinomycetota</taxon>
        <taxon>Actinomycetes</taxon>
        <taxon>Kitasatosporales</taxon>
        <taxon>Streptomycetaceae</taxon>
        <taxon>Streptomyces</taxon>
    </lineage>
</organism>
<evidence type="ECO:0008006" key="6">
    <source>
        <dbReference type="Google" id="ProtNLM"/>
    </source>
</evidence>
<name>A0A5N8V8W4_9ACTN</name>
<dbReference type="InterPro" id="IPR029052">
    <property type="entry name" value="Metallo-depent_PP-like"/>
</dbReference>
<keyword evidence="1" id="KW-0732">Signal</keyword>
<feature type="chain" id="PRO_5038907233" description="Multidrug transporter" evidence="1">
    <location>
        <begin position="34"/>
        <end position="1162"/>
    </location>
</feature>
<dbReference type="PANTHER" id="PTHR40446:SF2">
    <property type="entry name" value="N-ACETYLGLUCOSAMINE-1-PHOSPHODIESTER ALPHA-N-ACETYLGLUCOSAMINIDASE"/>
    <property type="match status" value="1"/>
</dbReference>
<evidence type="ECO:0000256" key="1">
    <source>
        <dbReference type="SAM" id="SignalP"/>
    </source>
</evidence>
<dbReference type="RefSeq" id="WP_152885887.1">
    <property type="nucleotide sequence ID" value="NZ_VJZD01000018.1"/>
</dbReference>
<reference evidence="4 5" key="1">
    <citation type="submission" date="2019-07" db="EMBL/GenBank/DDBJ databases">
        <title>New species of Amycolatopsis and Streptomyces.</title>
        <authorList>
            <person name="Duangmal K."/>
            <person name="Teo W.F.A."/>
            <person name="Lipun K."/>
        </authorList>
    </citation>
    <scope>NUCLEOTIDE SEQUENCE [LARGE SCALE GENOMIC DNA]</scope>
    <source>
        <strain evidence="4 5">NBRC 109810</strain>
    </source>
</reference>
<protein>
    <recommendedName>
        <fullName evidence="6">Multidrug transporter</fullName>
    </recommendedName>
</protein>
<proteinExistence type="predicted"/>
<comment type="caution">
    <text evidence="4">The sequence shown here is derived from an EMBL/GenBank/DDBJ whole genome shotgun (WGS) entry which is preliminary data.</text>
</comment>
<dbReference type="InterPro" id="IPR004843">
    <property type="entry name" value="Calcineurin-like_PHP"/>
</dbReference>
<dbReference type="Gene3D" id="3.60.21.10">
    <property type="match status" value="1"/>
</dbReference>
<dbReference type="EMBL" id="VJZD01000018">
    <property type="protein sequence ID" value="MPY31082.1"/>
    <property type="molecule type" value="Genomic_DNA"/>
</dbReference>